<dbReference type="AlphaFoldDB" id="A0A1J1J615"/>
<keyword evidence="2" id="KW-1185">Reference proteome</keyword>
<proteinExistence type="predicted"/>
<protein>
    <submittedName>
        <fullName evidence="1">CLUMA_CG019930, isoform A</fullName>
    </submittedName>
</protein>
<dbReference type="Proteomes" id="UP000183832">
    <property type="component" value="Unassembled WGS sequence"/>
</dbReference>
<gene>
    <name evidence="1" type="ORF">CLUMA_CG019930</name>
</gene>
<name>A0A1J1J615_9DIPT</name>
<dbReference type="EMBL" id="CVRI01000067">
    <property type="protein sequence ID" value="CRL06918.1"/>
    <property type="molecule type" value="Genomic_DNA"/>
</dbReference>
<evidence type="ECO:0000313" key="2">
    <source>
        <dbReference type="Proteomes" id="UP000183832"/>
    </source>
</evidence>
<evidence type="ECO:0000313" key="1">
    <source>
        <dbReference type="EMBL" id="CRL06918.1"/>
    </source>
</evidence>
<organism evidence="1 2">
    <name type="scientific">Clunio marinus</name>
    <dbReference type="NCBI Taxonomy" id="568069"/>
    <lineage>
        <taxon>Eukaryota</taxon>
        <taxon>Metazoa</taxon>
        <taxon>Ecdysozoa</taxon>
        <taxon>Arthropoda</taxon>
        <taxon>Hexapoda</taxon>
        <taxon>Insecta</taxon>
        <taxon>Pterygota</taxon>
        <taxon>Neoptera</taxon>
        <taxon>Endopterygota</taxon>
        <taxon>Diptera</taxon>
        <taxon>Nematocera</taxon>
        <taxon>Chironomoidea</taxon>
        <taxon>Chironomidae</taxon>
        <taxon>Clunio</taxon>
    </lineage>
</organism>
<reference evidence="1 2" key="1">
    <citation type="submission" date="2015-04" db="EMBL/GenBank/DDBJ databases">
        <authorList>
            <person name="Syromyatnikov M.Y."/>
            <person name="Popov V.N."/>
        </authorList>
    </citation>
    <scope>NUCLEOTIDE SEQUENCE [LARGE SCALE GENOMIC DNA]</scope>
</reference>
<accession>A0A1J1J615</accession>
<sequence>MSCWDAEEGKLEKNVTRNSFKVKAFESSKFPKESSMLSNKETLPPFNYFETIQQLKCLC</sequence>